<evidence type="ECO:0000256" key="9">
    <source>
        <dbReference type="ARBA" id="ARBA00023326"/>
    </source>
</evidence>
<evidence type="ECO:0000256" key="2">
    <source>
        <dbReference type="ARBA" id="ARBA00007793"/>
    </source>
</evidence>
<evidence type="ECO:0000256" key="10">
    <source>
        <dbReference type="PROSITE-ProRule" id="PRU10069"/>
    </source>
</evidence>
<evidence type="ECO:0000256" key="1">
    <source>
        <dbReference type="ARBA" id="ARBA00000966"/>
    </source>
</evidence>
<feature type="region of interest" description="Disordered" evidence="11">
    <location>
        <begin position="82"/>
        <end position="102"/>
    </location>
</feature>
<sequence>MVKFILVLLIGLSNLSKTTPCANLWEQCGGIGWNGPKTCCSPYVCQYNNDWYSQCLTGSAQSATTASAQSATTASAQSATTASAQSATPASTPSTNDGRQSGVTTRYWDCCKASCGWPGKASVTSPVKTCGQNGTTSVDSNTQSGCNGGSAYMCVDQQPWSISSTLSYGFAAAHIAGQGEANWCCACYSLIFTSGPVVNKELIVQVTNTGGDLGNNHFDLQMPGGGVGLFDGCSRQFPGSYSWGQTYGGVSQRSDCANLPTAIQAGCYWRFDWFMNADNPTISFKQVPCPSELIAKTQCSRL</sequence>
<dbReference type="GO" id="GO:0030248">
    <property type="term" value="F:cellulose binding"/>
    <property type="evidence" value="ECO:0007669"/>
    <property type="project" value="InterPro"/>
</dbReference>
<comment type="similarity">
    <text evidence="2">Belongs to the glycosyl hydrolase 45 (cellulase K) family.</text>
</comment>
<dbReference type="EMBL" id="CAJNOU010001848">
    <property type="protein sequence ID" value="CAF1259586.1"/>
    <property type="molecule type" value="Genomic_DNA"/>
</dbReference>
<dbReference type="InterPro" id="IPR036908">
    <property type="entry name" value="RlpA-like_sf"/>
</dbReference>
<evidence type="ECO:0000256" key="5">
    <source>
        <dbReference type="ARBA" id="ARBA00022801"/>
    </source>
</evidence>
<keyword evidence="6" id="KW-0136">Cellulose degradation</keyword>
<proteinExistence type="inferred from homology"/>
<dbReference type="PROSITE" id="PS01140">
    <property type="entry name" value="GLYCOSYL_HYDROL_F45"/>
    <property type="match status" value="1"/>
</dbReference>
<accession>A0A815APQ7</accession>
<feature type="chain" id="PRO_5032856947" description="Cellulase" evidence="12">
    <location>
        <begin position="19"/>
        <end position="302"/>
    </location>
</feature>
<dbReference type="EC" id="3.2.1.4" evidence="3 10"/>
<dbReference type="PANTHER" id="PTHR39730">
    <property type="entry name" value="ENDOGLUCANASE 1"/>
    <property type="match status" value="1"/>
</dbReference>
<evidence type="ECO:0000256" key="7">
    <source>
        <dbReference type="ARBA" id="ARBA00023277"/>
    </source>
</evidence>
<evidence type="ECO:0000313" key="15">
    <source>
        <dbReference type="Proteomes" id="UP000663889"/>
    </source>
</evidence>
<dbReference type="GO" id="GO:0005576">
    <property type="term" value="C:extracellular region"/>
    <property type="evidence" value="ECO:0007669"/>
    <property type="project" value="InterPro"/>
</dbReference>
<gene>
    <name evidence="14" type="ORF">SEV965_LOCUS24168</name>
</gene>
<dbReference type="InterPro" id="IPR052288">
    <property type="entry name" value="GH45_Enzymes"/>
</dbReference>
<dbReference type="SUPFAM" id="SSF50685">
    <property type="entry name" value="Barwin-like endoglucanases"/>
    <property type="match status" value="1"/>
</dbReference>
<dbReference type="InterPro" id="IPR000254">
    <property type="entry name" value="CBD"/>
</dbReference>
<dbReference type="Gene3D" id="2.40.40.10">
    <property type="entry name" value="RlpA-like domain"/>
    <property type="match status" value="1"/>
</dbReference>
<organism evidence="14 15">
    <name type="scientific">Rotaria sordida</name>
    <dbReference type="NCBI Taxonomy" id="392033"/>
    <lineage>
        <taxon>Eukaryota</taxon>
        <taxon>Metazoa</taxon>
        <taxon>Spiralia</taxon>
        <taxon>Gnathifera</taxon>
        <taxon>Rotifera</taxon>
        <taxon>Eurotatoria</taxon>
        <taxon>Bdelloidea</taxon>
        <taxon>Philodinida</taxon>
        <taxon>Philodinidae</taxon>
        <taxon>Rotaria</taxon>
    </lineage>
</organism>
<dbReference type="GO" id="GO:0030245">
    <property type="term" value="P:cellulose catabolic process"/>
    <property type="evidence" value="ECO:0007669"/>
    <property type="project" value="UniProtKB-KW"/>
</dbReference>
<evidence type="ECO:0000313" key="14">
    <source>
        <dbReference type="EMBL" id="CAF1259586.1"/>
    </source>
</evidence>
<evidence type="ECO:0000256" key="12">
    <source>
        <dbReference type="SAM" id="SignalP"/>
    </source>
</evidence>
<evidence type="ECO:0000256" key="6">
    <source>
        <dbReference type="ARBA" id="ARBA00023001"/>
    </source>
</evidence>
<dbReference type="PROSITE" id="PS51164">
    <property type="entry name" value="CBM1_2"/>
    <property type="match status" value="1"/>
</dbReference>
<dbReference type="GO" id="GO:0008810">
    <property type="term" value="F:cellulase activity"/>
    <property type="evidence" value="ECO:0007669"/>
    <property type="project" value="UniProtKB-EC"/>
</dbReference>
<dbReference type="InterPro" id="IPR035971">
    <property type="entry name" value="CBD_sf"/>
</dbReference>
<dbReference type="SUPFAM" id="SSF57180">
    <property type="entry name" value="Cellulose-binding domain"/>
    <property type="match status" value="1"/>
</dbReference>
<name>A0A815APQ7_9BILA</name>
<keyword evidence="7" id="KW-0119">Carbohydrate metabolism</keyword>
<dbReference type="Pfam" id="PF02015">
    <property type="entry name" value="Glyco_hydro_45"/>
    <property type="match status" value="1"/>
</dbReference>
<keyword evidence="8" id="KW-0326">Glycosidase</keyword>
<evidence type="ECO:0000256" key="11">
    <source>
        <dbReference type="SAM" id="MobiDB-lite"/>
    </source>
</evidence>
<feature type="compositionally biased region" description="Low complexity" evidence="11">
    <location>
        <begin position="82"/>
        <end position="95"/>
    </location>
</feature>
<evidence type="ECO:0000256" key="3">
    <source>
        <dbReference type="ARBA" id="ARBA00012601"/>
    </source>
</evidence>
<reference evidence="14" key="1">
    <citation type="submission" date="2021-02" db="EMBL/GenBank/DDBJ databases">
        <authorList>
            <person name="Nowell W R."/>
        </authorList>
    </citation>
    <scope>NUCLEOTIDE SEQUENCE</scope>
</reference>
<dbReference type="PROSITE" id="PS00562">
    <property type="entry name" value="CBM1_1"/>
    <property type="match status" value="1"/>
</dbReference>
<evidence type="ECO:0000259" key="13">
    <source>
        <dbReference type="PROSITE" id="PS51164"/>
    </source>
</evidence>
<dbReference type="SMART" id="SM00236">
    <property type="entry name" value="fCBD"/>
    <property type="match status" value="1"/>
</dbReference>
<evidence type="ECO:0000256" key="4">
    <source>
        <dbReference type="ARBA" id="ARBA00022729"/>
    </source>
</evidence>
<feature type="domain" description="CBM1" evidence="13">
    <location>
        <begin position="20"/>
        <end position="56"/>
    </location>
</feature>
<evidence type="ECO:0000256" key="8">
    <source>
        <dbReference type="ARBA" id="ARBA00023295"/>
    </source>
</evidence>
<feature type="signal peptide" evidence="12">
    <location>
        <begin position="1"/>
        <end position="18"/>
    </location>
</feature>
<comment type="caution">
    <text evidence="14">The sequence shown here is derived from an EMBL/GenBank/DDBJ whole genome shotgun (WGS) entry which is preliminary data.</text>
</comment>
<dbReference type="PANTHER" id="PTHR39730:SF1">
    <property type="entry name" value="ENDOGLUCANASE 1"/>
    <property type="match status" value="1"/>
</dbReference>
<feature type="active site" description="Nucleophile" evidence="10">
    <location>
        <position position="109"/>
    </location>
</feature>
<keyword evidence="9" id="KW-0624">Polysaccharide degradation</keyword>
<protein>
    <recommendedName>
        <fullName evidence="3 10">Cellulase</fullName>
        <ecNumber evidence="3 10">3.2.1.4</ecNumber>
    </recommendedName>
</protein>
<comment type="catalytic activity">
    <reaction evidence="1 10">
        <text>Endohydrolysis of (1-&gt;4)-beta-D-glucosidic linkages in cellulose, lichenin and cereal beta-D-glucans.</text>
        <dbReference type="EC" id="3.2.1.4"/>
    </reaction>
</comment>
<dbReference type="AlphaFoldDB" id="A0A815APQ7"/>
<dbReference type="InterPro" id="IPR000334">
    <property type="entry name" value="Glyco_hydro_45"/>
</dbReference>
<dbReference type="Pfam" id="PF00734">
    <property type="entry name" value="CBM_1"/>
    <property type="match status" value="1"/>
</dbReference>
<keyword evidence="4 12" id="KW-0732">Signal</keyword>
<keyword evidence="5" id="KW-0378">Hydrolase</keyword>
<dbReference type="Proteomes" id="UP000663889">
    <property type="component" value="Unassembled WGS sequence"/>
</dbReference>